<evidence type="ECO:0000256" key="1">
    <source>
        <dbReference type="SAM" id="MobiDB-lite"/>
    </source>
</evidence>
<sequence length="81" mass="9120">MTTKRTTKKTTKRKPVAGKKAATKPATKEPAAKRADQWPSPHDAGKIVGDVQPREETLRMFGFYLRLISFSPKLQVDNLPR</sequence>
<proteinExistence type="predicted"/>
<keyword evidence="3" id="KW-1185">Reference proteome</keyword>
<dbReference type="AlphaFoldDB" id="A0A5C6BMI3"/>
<evidence type="ECO:0000313" key="3">
    <source>
        <dbReference type="Proteomes" id="UP000320735"/>
    </source>
</evidence>
<gene>
    <name evidence="2" type="ORF">CA54_05230</name>
</gene>
<dbReference type="Proteomes" id="UP000320735">
    <property type="component" value="Unassembled WGS sequence"/>
</dbReference>
<feature type="compositionally biased region" description="Basic residues" evidence="1">
    <location>
        <begin position="1"/>
        <end position="17"/>
    </location>
</feature>
<name>A0A5C6BMI3_9PLAN</name>
<feature type="region of interest" description="Disordered" evidence="1">
    <location>
        <begin position="1"/>
        <end position="51"/>
    </location>
</feature>
<protein>
    <submittedName>
        <fullName evidence="2">Uncharacterized protein</fullName>
    </submittedName>
</protein>
<feature type="compositionally biased region" description="Basic and acidic residues" evidence="1">
    <location>
        <begin position="26"/>
        <end position="36"/>
    </location>
</feature>
<dbReference type="EMBL" id="SJPP01000001">
    <property type="protein sequence ID" value="TWU11714.1"/>
    <property type="molecule type" value="Genomic_DNA"/>
</dbReference>
<organism evidence="2 3">
    <name type="scientific">Symmachiella macrocystis</name>
    <dbReference type="NCBI Taxonomy" id="2527985"/>
    <lineage>
        <taxon>Bacteria</taxon>
        <taxon>Pseudomonadati</taxon>
        <taxon>Planctomycetota</taxon>
        <taxon>Planctomycetia</taxon>
        <taxon>Planctomycetales</taxon>
        <taxon>Planctomycetaceae</taxon>
        <taxon>Symmachiella</taxon>
    </lineage>
</organism>
<reference evidence="2 3" key="1">
    <citation type="submission" date="2019-02" db="EMBL/GenBank/DDBJ databases">
        <title>Deep-cultivation of Planctomycetes and their phenomic and genomic characterization uncovers novel biology.</title>
        <authorList>
            <person name="Wiegand S."/>
            <person name="Jogler M."/>
            <person name="Boedeker C."/>
            <person name="Pinto D."/>
            <person name="Vollmers J."/>
            <person name="Rivas-Marin E."/>
            <person name="Kohn T."/>
            <person name="Peeters S.H."/>
            <person name="Heuer A."/>
            <person name="Rast P."/>
            <person name="Oberbeckmann S."/>
            <person name="Bunk B."/>
            <person name="Jeske O."/>
            <person name="Meyerdierks A."/>
            <person name="Storesund J.E."/>
            <person name="Kallscheuer N."/>
            <person name="Luecker S."/>
            <person name="Lage O.M."/>
            <person name="Pohl T."/>
            <person name="Merkel B.J."/>
            <person name="Hornburger P."/>
            <person name="Mueller R.-W."/>
            <person name="Bruemmer F."/>
            <person name="Labrenz M."/>
            <person name="Spormann A.M."/>
            <person name="Op Den Camp H."/>
            <person name="Overmann J."/>
            <person name="Amann R."/>
            <person name="Jetten M.S.M."/>
            <person name="Mascher T."/>
            <person name="Medema M.H."/>
            <person name="Devos D.P."/>
            <person name="Kaster A.-K."/>
            <person name="Ovreas L."/>
            <person name="Rohde M."/>
            <person name="Galperin M.Y."/>
            <person name="Jogler C."/>
        </authorList>
    </citation>
    <scope>NUCLEOTIDE SEQUENCE [LARGE SCALE GENOMIC DNA]</scope>
    <source>
        <strain evidence="2 3">CA54</strain>
    </source>
</reference>
<comment type="caution">
    <text evidence="2">The sequence shown here is derived from an EMBL/GenBank/DDBJ whole genome shotgun (WGS) entry which is preliminary data.</text>
</comment>
<accession>A0A5C6BMI3</accession>
<evidence type="ECO:0000313" key="2">
    <source>
        <dbReference type="EMBL" id="TWU11714.1"/>
    </source>
</evidence>